<keyword evidence="1" id="KW-0812">Transmembrane</keyword>
<organism evidence="2">
    <name type="scientific">Rhizophora mucronata</name>
    <name type="common">Asiatic mangrove</name>
    <dbReference type="NCBI Taxonomy" id="61149"/>
    <lineage>
        <taxon>Eukaryota</taxon>
        <taxon>Viridiplantae</taxon>
        <taxon>Streptophyta</taxon>
        <taxon>Embryophyta</taxon>
        <taxon>Tracheophyta</taxon>
        <taxon>Spermatophyta</taxon>
        <taxon>Magnoliopsida</taxon>
        <taxon>eudicotyledons</taxon>
        <taxon>Gunneridae</taxon>
        <taxon>Pentapetalae</taxon>
        <taxon>rosids</taxon>
        <taxon>fabids</taxon>
        <taxon>Malpighiales</taxon>
        <taxon>Rhizophoraceae</taxon>
        <taxon>Rhizophora</taxon>
    </lineage>
</organism>
<protein>
    <submittedName>
        <fullName evidence="2">Uncharacterized protein</fullName>
    </submittedName>
</protein>
<proteinExistence type="predicted"/>
<dbReference type="EMBL" id="GGEC01083107">
    <property type="protein sequence ID" value="MBX63591.1"/>
    <property type="molecule type" value="Transcribed_RNA"/>
</dbReference>
<dbReference type="AlphaFoldDB" id="A0A2P2Q9C8"/>
<keyword evidence="1" id="KW-1133">Transmembrane helix</keyword>
<reference evidence="2" key="1">
    <citation type="submission" date="2018-02" db="EMBL/GenBank/DDBJ databases">
        <title>Rhizophora mucronata_Transcriptome.</title>
        <authorList>
            <person name="Meera S.P."/>
            <person name="Sreeshan A."/>
            <person name="Augustine A."/>
        </authorList>
    </citation>
    <scope>NUCLEOTIDE SEQUENCE</scope>
    <source>
        <tissue evidence="2">Leaf</tissue>
    </source>
</reference>
<name>A0A2P2Q9C8_RHIMU</name>
<feature type="transmembrane region" description="Helical" evidence="1">
    <location>
        <begin position="6"/>
        <end position="25"/>
    </location>
</feature>
<keyword evidence="1" id="KW-0472">Membrane</keyword>
<sequence length="42" mass="4761">MISILYFNVTYIVTLFLLHCCCTILKVGKIFLISLSTYVSSV</sequence>
<accession>A0A2P2Q9C8</accession>
<evidence type="ECO:0000256" key="1">
    <source>
        <dbReference type="SAM" id="Phobius"/>
    </source>
</evidence>
<evidence type="ECO:0000313" key="2">
    <source>
        <dbReference type="EMBL" id="MBX63591.1"/>
    </source>
</evidence>